<evidence type="ECO:0000256" key="3">
    <source>
        <dbReference type="ARBA" id="ARBA00022448"/>
    </source>
</evidence>
<keyword evidence="10" id="KW-1185">Reference proteome</keyword>
<accession>A0A1V9YY57</accession>
<proteinExistence type="inferred from homology"/>
<evidence type="ECO:0000256" key="8">
    <source>
        <dbReference type="SAM" id="Phobius"/>
    </source>
</evidence>
<evidence type="ECO:0000256" key="6">
    <source>
        <dbReference type="ARBA" id="ARBA00022989"/>
    </source>
</evidence>
<reference evidence="9 10" key="1">
    <citation type="journal article" date="2014" name="Genome Biol. Evol.">
        <title>The secreted proteins of Achlya hypogyna and Thraustotheca clavata identify the ancestral oomycete secretome and reveal gene acquisitions by horizontal gene transfer.</title>
        <authorList>
            <person name="Misner I."/>
            <person name="Blouin N."/>
            <person name="Leonard G."/>
            <person name="Richards T.A."/>
            <person name="Lane C.E."/>
        </authorList>
    </citation>
    <scope>NUCLEOTIDE SEQUENCE [LARGE SCALE GENOMIC DNA]</scope>
    <source>
        <strain evidence="9 10">ATCC 34112</strain>
    </source>
</reference>
<evidence type="ECO:0000313" key="9">
    <source>
        <dbReference type="EMBL" id="OQR90641.1"/>
    </source>
</evidence>
<dbReference type="GO" id="GO:0016020">
    <property type="term" value="C:membrane"/>
    <property type="evidence" value="ECO:0007669"/>
    <property type="project" value="UniProtKB-SubCell"/>
</dbReference>
<comment type="subcellular location">
    <subcellularLocation>
        <location evidence="1">Membrane</location>
        <topology evidence="1">Multi-pass membrane protein</topology>
    </subcellularLocation>
</comment>
<feature type="transmembrane region" description="Helical" evidence="8">
    <location>
        <begin position="13"/>
        <end position="40"/>
    </location>
</feature>
<keyword evidence="3" id="KW-0813">Transport</keyword>
<dbReference type="SUPFAM" id="SSF103473">
    <property type="entry name" value="MFS general substrate transporter"/>
    <property type="match status" value="1"/>
</dbReference>
<dbReference type="Proteomes" id="UP000243217">
    <property type="component" value="Unassembled WGS sequence"/>
</dbReference>
<feature type="transmembrane region" description="Helical" evidence="8">
    <location>
        <begin position="183"/>
        <end position="201"/>
    </location>
</feature>
<evidence type="ECO:0000256" key="5">
    <source>
        <dbReference type="ARBA" id="ARBA00022970"/>
    </source>
</evidence>
<organism evidence="9 10">
    <name type="scientific">Thraustotheca clavata</name>
    <dbReference type="NCBI Taxonomy" id="74557"/>
    <lineage>
        <taxon>Eukaryota</taxon>
        <taxon>Sar</taxon>
        <taxon>Stramenopiles</taxon>
        <taxon>Oomycota</taxon>
        <taxon>Saprolegniomycetes</taxon>
        <taxon>Saprolegniales</taxon>
        <taxon>Achlyaceae</taxon>
        <taxon>Thraustotheca</taxon>
    </lineage>
</organism>
<dbReference type="EMBL" id="JNBS01002507">
    <property type="protein sequence ID" value="OQR90641.1"/>
    <property type="molecule type" value="Genomic_DNA"/>
</dbReference>
<feature type="transmembrane region" description="Helical" evidence="8">
    <location>
        <begin position="376"/>
        <end position="398"/>
    </location>
</feature>
<feature type="transmembrane region" description="Helical" evidence="8">
    <location>
        <begin position="78"/>
        <end position="102"/>
    </location>
</feature>
<keyword evidence="7 8" id="KW-0472">Membrane</keyword>
<dbReference type="Gene3D" id="1.20.1250.20">
    <property type="entry name" value="MFS general substrate transporter like domains"/>
    <property type="match status" value="1"/>
</dbReference>
<comment type="similarity">
    <text evidence="2">Belongs to the SLC43A transporter (TC 2.A.1.44) family.</text>
</comment>
<feature type="transmembrane region" description="Helical" evidence="8">
    <location>
        <begin position="480"/>
        <end position="501"/>
    </location>
</feature>
<dbReference type="InterPro" id="IPR052599">
    <property type="entry name" value="SLC43A_AATransporter"/>
</dbReference>
<keyword evidence="5" id="KW-0029">Amino-acid transport</keyword>
<dbReference type="InterPro" id="IPR036259">
    <property type="entry name" value="MFS_trans_sf"/>
</dbReference>
<feature type="transmembrane region" description="Helical" evidence="8">
    <location>
        <begin position="213"/>
        <end position="232"/>
    </location>
</feature>
<dbReference type="AlphaFoldDB" id="A0A1V9YY57"/>
<evidence type="ECO:0000313" key="10">
    <source>
        <dbReference type="Proteomes" id="UP000243217"/>
    </source>
</evidence>
<feature type="transmembrane region" description="Helical" evidence="8">
    <location>
        <begin position="349"/>
        <end position="369"/>
    </location>
</feature>
<dbReference type="OrthoDB" id="330047at2759"/>
<evidence type="ECO:0000256" key="1">
    <source>
        <dbReference type="ARBA" id="ARBA00004141"/>
    </source>
</evidence>
<name>A0A1V9YY57_9STRA</name>
<sequence length="527" mass="58191">MTASPPKILSRELVFTLGVIMTILTSGGLVLGFGPIYTLLVDEQQWHEMCPANTPVSEQRNHRSEMVDALSMTVSREFIFALSALLTVFTSGGLVLGFGPIYSTLVDEKQWHELCPENTPASEVCSDQEIQLQNVFSTGFLCVVIGQTAFGISLDLLGPRYTAISIIGNIFMSMGKSQDGTESLIVLGYALIGFGGTGILFSSLQLSELFSKPSIYCGILVAAFYASGYVYVLLKIPIQRASFFQAYAVVVAVSSVVSYIIFPVEHISTESTTTTIPGLRWIKPHLNVSKFKGLWQGYQLHLRRQDFWCFITIGSMMVLINVFVGGAIPNIVKQIVPNDSSLRSQYTNFLYPLVTNSSFVFAPLTGYIIERFGFRIAGYITIAEFVLLCGAITLPYLSTQLVSFVLLAMAVGSLTSIQYAYISTFLLYKMPESHVSVVECFPSKLYGLLSSTVTLVVFTFCLLSYVLTPLAQTTFHGNNNYVFLILVIPSIAMFPLIRFLLEVDECDEKQTQLLNANEIEEIAIEDV</sequence>
<keyword evidence="6 8" id="KW-1133">Transmembrane helix</keyword>
<comment type="caution">
    <text evidence="9">The sequence shown here is derived from an EMBL/GenBank/DDBJ whole genome shotgun (WGS) entry which is preliminary data.</text>
</comment>
<evidence type="ECO:0008006" key="11">
    <source>
        <dbReference type="Google" id="ProtNLM"/>
    </source>
</evidence>
<evidence type="ECO:0000256" key="2">
    <source>
        <dbReference type="ARBA" id="ARBA00006595"/>
    </source>
</evidence>
<dbReference type="PANTHER" id="PTHR20772:SF2">
    <property type="entry name" value="PROTEIN FMP42"/>
    <property type="match status" value="1"/>
</dbReference>
<feature type="transmembrane region" description="Helical" evidence="8">
    <location>
        <begin position="307"/>
        <end position="329"/>
    </location>
</feature>
<keyword evidence="4 8" id="KW-0812">Transmembrane</keyword>
<feature type="transmembrane region" description="Helical" evidence="8">
    <location>
        <begin position="244"/>
        <end position="262"/>
    </location>
</feature>
<evidence type="ECO:0000256" key="7">
    <source>
        <dbReference type="ARBA" id="ARBA00023136"/>
    </source>
</evidence>
<evidence type="ECO:0000256" key="4">
    <source>
        <dbReference type="ARBA" id="ARBA00022692"/>
    </source>
</evidence>
<feature type="transmembrane region" description="Helical" evidence="8">
    <location>
        <begin position="448"/>
        <end position="468"/>
    </location>
</feature>
<protein>
    <recommendedName>
        <fullName evidence="11">Major Facilitator Superfamily (MFS)</fullName>
    </recommendedName>
</protein>
<dbReference type="GO" id="GO:0006865">
    <property type="term" value="P:amino acid transport"/>
    <property type="evidence" value="ECO:0007669"/>
    <property type="project" value="UniProtKB-KW"/>
</dbReference>
<dbReference type="PANTHER" id="PTHR20772">
    <property type="entry name" value="PROTEIN FMP42"/>
    <property type="match status" value="1"/>
</dbReference>
<feature type="transmembrane region" description="Helical" evidence="8">
    <location>
        <begin position="404"/>
        <end position="428"/>
    </location>
</feature>
<gene>
    <name evidence="9" type="ORF">THRCLA_09252</name>
</gene>